<dbReference type="Gene3D" id="3.40.50.10540">
    <property type="entry name" value="Crotonobetainyl-coa:carnitine coa-transferase, domain 1"/>
    <property type="match status" value="1"/>
</dbReference>
<sequence>MLLGDMGASVLKIEEPTRGDDTRSWLPPSAPVKPHSPAPHLPPESAYFLSSNRNKRSLGLNFKHPHGQSIIHNLVKDADVLVENFLPNKLKIFNLDYDTIKSINPGIIYASITGYGQTGPYANAPGYDVLIEAEAGLMHITGERDGSPVKVGVAITDITTGLYAHGAILAALFHKQRTGEGVHLDINLFDTQLASLANIASNYLVTGQEATRQGTSHPSIVPYQTFPTLDGQIMIGAGSDVQFESLSGILGKREWLEGEWTSNAGRVRHRTALVGELGTIISSHSTQHWLDTFSEAKARFSFGPINNIAQSFEHPQSLARGVVTEVDHPRIGALKLTAPAVGYGGKRLEVHRPPPFLAQHTTEILREEGYTEQQILELRAEGVVVDNSNSLCRKSKL</sequence>
<comment type="caution">
    <text evidence="4">The sequence shown here is derived from an EMBL/GenBank/DDBJ whole genome shotgun (WGS) entry which is preliminary data.</text>
</comment>
<accession>A0A4T0GED4</accession>
<organism evidence="4 5">
    <name type="scientific">Wallemia ichthyophaga</name>
    <dbReference type="NCBI Taxonomy" id="245174"/>
    <lineage>
        <taxon>Eukaryota</taxon>
        <taxon>Fungi</taxon>
        <taxon>Dikarya</taxon>
        <taxon>Basidiomycota</taxon>
        <taxon>Wallemiomycotina</taxon>
        <taxon>Wallemiomycetes</taxon>
        <taxon>Wallemiales</taxon>
        <taxon>Wallemiaceae</taxon>
        <taxon>Wallemia</taxon>
    </lineage>
</organism>
<feature type="compositionally biased region" description="Basic and acidic residues" evidence="3">
    <location>
        <begin position="13"/>
        <end position="23"/>
    </location>
</feature>
<protein>
    <recommendedName>
        <fullName evidence="6">Succinate--hydroxymethylglutarate CoA-transferase</fullName>
    </recommendedName>
</protein>
<reference evidence="4 5" key="1">
    <citation type="submission" date="2019-03" db="EMBL/GenBank/DDBJ databases">
        <title>Sequencing 23 genomes of Wallemia ichthyophaga.</title>
        <authorList>
            <person name="Gostincar C."/>
        </authorList>
    </citation>
    <scope>NUCLEOTIDE SEQUENCE [LARGE SCALE GENOMIC DNA]</scope>
    <source>
        <strain evidence="4 5">EXF-8621</strain>
    </source>
</reference>
<keyword evidence="2" id="KW-0808">Transferase</keyword>
<dbReference type="GO" id="GO:0047369">
    <property type="term" value="F:succinate-hydroxymethylglutarate CoA-transferase activity"/>
    <property type="evidence" value="ECO:0007669"/>
    <property type="project" value="TreeGrafter"/>
</dbReference>
<evidence type="ECO:0008006" key="6">
    <source>
        <dbReference type="Google" id="ProtNLM"/>
    </source>
</evidence>
<evidence type="ECO:0000313" key="4">
    <source>
        <dbReference type="EMBL" id="TIB11512.1"/>
    </source>
</evidence>
<dbReference type="AlphaFoldDB" id="A0A4T0GED4"/>
<evidence type="ECO:0000256" key="3">
    <source>
        <dbReference type="SAM" id="MobiDB-lite"/>
    </source>
</evidence>
<name>A0A4T0GED4_WALIC</name>
<dbReference type="PANTHER" id="PTHR48207">
    <property type="entry name" value="SUCCINATE--HYDROXYMETHYLGLUTARATE COA-TRANSFERASE"/>
    <property type="match status" value="1"/>
</dbReference>
<evidence type="ECO:0000313" key="5">
    <source>
        <dbReference type="Proteomes" id="UP000306954"/>
    </source>
</evidence>
<dbReference type="Gene3D" id="3.30.1540.10">
    <property type="entry name" value="formyl-coa transferase, domain 3"/>
    <property type="match status" value="1"/>
</dbReference>
<proteinExistence type="inferred from homology"/>
<dbReference type="Proteomes" id="UP000306954">
    <property type="component" value="Unassembled WGS sequence"/>
</dbReference>
<feature type="compositionally biased region" description="Pro residues" evidence="3">
    <location>
        <begin position="28"/>
        <end position="42"/>
    </location>
</feature>
<comment type="similarity">
    <text evidence="1">Belongs to the CoA-transferase III family.</text>
</comment>
<dbReference type="InterPro" id="IPR003673">
    <property type="entry name" value="CoA-Trfase_fam_III"/>
</dbReference>
<dbReference type="PANTHER" id="PTHR48207:SF3">
    <property type="entry name" value="SUCCINATE--HYDROXYMETHYLGLUTARATE COA-TRANSFERASE"/>
    <property type="match status" value="1"/>
</dbReference>
<dbReference type="OrthoDB" id="5863171at2759"/>
<feature type="region of interest" description="Disordered" evidence="3">
    <location>
        <begin position="13"/>
        <end position="44"/>
    </location>
</feature>
<dbReference type="InterPro" id="IPR050483">
    <property type="entry name" value="CoA-transferase_III_domain"/>
</dbReference>
<dbReference type="SUPFAM" id="SSF89796">
    <property type="entry name" value="CoA-transferase family III (CaiB/BaiF)"/>
    <property type="match status" value="1"/>
</dbReference>
<dbReference type="GO" id="GO:0005739">
    <property type="term" value="C:mitochondrion"/>
    <property type="evidence" value="ECO:0007669"/>
    <property type="project" value="TreeGrafter"/>
</dbReference>
<evidence type="ECO:0000256" key="1">
    <source>
        <dbReference type="ARBA" id="ARBA00008383"/>
    </source>
</evidence>
<dbReference type="EMBL" id="SPOF01000023">
    <property type="protein sequence ID" value="TIB11512.1"/>
    <property type="molecule type" value="Genomic_DNA"/>
</dbReference>
<evidence type="ECO:0000256" key="2">
    <source>
        <dbReference type="ARBA" id="ARBA00022679"/>
    </source>
</evidence>
<dbReference type="InterPro" id="IPR044855">
    <property type="entry name" value="CoA-Trfase_III_dom3_sf"/>
</dbReference>
<gene>
    <name evidence="4" type="ORF">E3P90_02373</name>
</gene>
<dbReference type="InterPro" id="IPR023606">
    <property type="entry name" value="CoA-Trfase_III_dom_1_sf"/>
</dbReference>
<dbReference type="Pfam" id="PF02515">
    <property type="entry name" value="CoA_transf_3"/>
    <property type="match status" value="1"/>
</dbReference>